<comment type="similarity">
    <text evidence="8">Belongs to the peptidase C1 family.</text>
</comment>
<feature type="active site" evidence="9">
    <location>
        <position position="114"/>
    </location>
</feature>
<gene>
    <name evidence="11" type="ORF">ALEPTO_LOCUS5907</name>
</gene>
<dbReference type="GO" id="GO:0005739">
    <property type="term" value="C:mitochondrion"/>
    <property type="evidence" value="ECO:0007669"/>
    <property type="project" value="UniProtKB-SubCell"/>
</dbReference>
<keyword evidence="12" id="KW-1185">Reference proteome</keyword>
<evidence type="ECO:0000256" key="3">
    <source>
        <dbReference type="ARBA" id="ARBA00022670"/>
    </source>
</evidence>
<dbReference type="Proteomes" id="UP000789508">
    <property type="component" value="Unassembled WGS sequence"/>
</dbReference>
<dbReference type="GO" id="GO:0043418">
    <property type="term" value="P:homocysteine catabolic process"/>
    <property type="evidence" value="ECO:0007669"/>
    <property type="project" value="TreeGrafter"/>
</dbReference>
<evidence type="ECO:0000256" key="9">
    <source>
        <dbReference type="PIRSR" id="PIRSR005700-1"/>
    </source>
</evidence>
<dbReference type="CDD" id="cd00585">
    <property type="entry name" value="Peptidase_C1B"/>
    <property type="match status" value="1"/>
</dbReference>
<dbReference type="PANTHER" id="PTHR10363:SF2">
    <property type="entry name" value="BLEOMYCIN HYDROLASE"/>
    <property type="match status" value="1"/>
</dbReference>
<dbReference type="PANTHER" id="PTHR10363">
    <property type="entry name" value="BLEOMYCIN HYDROLASE"/>
    <property type="match status" value="1"/>
</dbReference>
<keyword evidence="8" id="KW-0496">Mitochondrion</keyword>
<dbReference type="GO" id="GO:0006508">
    <property type="term" value="P:proteolysis"/>
    <property type="evidence" value="ECO:0007669"/>
    <property type="project" value="UniProtKB-KW"/>
</dbReference>
<dbReference type="InterPro" id="IPR000169">
    <property type="entry name" value="Pept_cys_AS"/>
</dbReference>
<evidence type="ECO:0000256" key="4">
    <source>
        <dbReference type="ARBA" id="ARBA00022801"/>
    </source>
</evidence>
<dbReference type="Gene3D" id="3.90.70.10">
    <property type="entry name" value="Cysteine proteinases"/>
    <property type="match status" value="1"/>
</dbReference>
<dbReference type="InterPro" id="IPR038765">
    <property type="entry name" value="Papain-like_cys_pep_sf"/>
</dbReference>
<comment type="function">
    <text evidence="6">The normal physiological role of the enzyme is unknown, but it is not essential for the viability of yeast cells. Has aminopeptidase activity, shortening substrate peptides sequentially by 1 amino acid. Has bleomycin hydrolase activity, which can protect the cell from the toxic effects of bleomycin. Has homocysteine-thiolactonase activity, protecting the cell against homocysteine toxicity. Acts as a repressor in the GAL4 regulatory system, but this does not require either the peptidase or nucleic acid-binding activities.</text>
</comment>
<keyword evidence="5 8" id="KW-0788">Thiol protease</keyword>
<dbReference type="PIRSF" id="PIRSF005700">
    <property type="entry name" value="PepC"/>
    <property type="match status" value="1"/>
</dbReference>
<accession>A0A9N9B3Z8</accession>
<comment type="catalytic activity">
    <reaction evidence="1 8">
        <text>Inactivates bleomycin B2 (a cytotoxic glycometallopeptide) by hydrolysis of a carboxyamide bond of beta-aminoalanine, but also shows general aminopeptidase activity. The specificity varies somewhat with source, but amino acid arylamides of Met, Leu and Ala are preferred.</text>
        <dbReference type="EC" id="3.4.22.40"/>
    </reaction>
</comment>
<evidence type="ECO:0000313" key="12">
    <source>
        <dbReference type="Proteomes" id="UP000789508"/>
    </source>
</evidence>
<dbReference type="GO" id="GO:0009636">
    <property type="term" value="P:response to toxic substance"/>
    <property type="evidence" value="ECO:0007669"/>
    <property type="project" value="TreeGrafter"/>
</dbReference>
<dbReference type="Pfam" id="PF03051">
    <property type="entry name" value="Peptidase_C1_2"/>
    <property type="match status" value="1"/>
</dbReference>
<evidence type="ECO:0000256" key="10">
    <source>
        <dbReference type="SAM" id="MobiDB-lite"/>
    </source>
</evidence>
<keyword evidence="2 8" id="KW-0963">Cytoplasm</keyword>
<evidence type="ECO:0000256" key="2">
    <source>
        <dbReference type="ARBA" id="ARBA00022490"/>
    </source>
</evidence>
<dbReference type="EC" id="3.4.22.40" evidence="8"/>
<feature type="active site" evidence="9">
    <location>
        <position position="428"/>
    </location>
</feature>
<comment type="caution">
    <text evidence="11">The sequence shown here is derived from an EMBL/GenBank/DDBJ whole genome shotgun (WGS) entry which is preliminary data.</text>
</comment>
<proteinExistence type="inferred from homology"/>
<dbReference type="AlphaFoldDB" id="A0A9N9B3Z8"/>
<feature type="compositionally biased region" description="Basic residues" evidence="10">
    <location>
        <begin position="12"/>
        <end position="28"/>
    </location>
</feature>
<evidence type="ECO:0000256" key="6">
    <source>
        <dbReference type="ARBA" id="ARBA00025347"/>
    </source>
</evidence>
<comment type="subcellular location">
    <subcellularLocation>
        <location evidence="8">Mitochondrion</location>
    </subcellularLocation>
    <subcellularLocation>
        <location evidence="8">Cytoplasm</location>
    </subcellularLocation>
</comment>
<evidence type="ECO:0000256" key="8">
    <source>
        <dbReference type="PIRNR" id="PIRNR005700"/>
    </source>
</evidence>
<feature type="region of interest" description="Disordered" evidence="10">
    <location>
        <begin position="1"/>
        <end position="28"/>
    </location>
</feature>
<reference evidence="11" key="1">
    <citation type="submission" date="2021-06" db="EMBL/GenBank/DDBJ databases">
        <authorList>
            <person name="Kallberg Y."/>
            <person name="Tangrot J."/>
            <person name="Rosling A."/>
        </authorList>
    </citation>
    <scope>NUCLEOTIDE SEQUENCE</scope>
    <source>
        <strain evidence="11">FL130A</strain>
    </source>
</reference>
<name>A0A9N9B3Z8_9GLOM</name>
<comment type="subunit">
    <text evidence="7">Homohexamer. Binds to nucleic acids. Binds single-stranded DNA and RNA with higher affinity than double-stranded DNA.</text>
</comment>
<protein>
    <recommendedName>
        <fullName evidence="8">Cysteine proteinase 1, mitochondrial</fullName>
        <ecNumber evidence="8">3.4.22.40</ecNumber>
    </recommendedName>
</protein>
<keyword evidence="3 8" id="KW-0645">Protease</keyword>
<keyword evidence="4 8" id="KW-0378">Hydrolase</keyword>
<sequence>MGNRQSRSFGFSRRRFPGRKASSKARKSKKYDSNVYKIGATKFISEKLLNSNNMDDSVSPKLLEKFSLALNAVSAEDMTKILLSREVTISDIHVFSEKIELEAKVTNQKSSGRCWLFAATNVMRLILMKRYNIDELELSQPYLFFYDKLEKSNFFLENMIQLAGKESIDSRLVQYLLKDPVNDGGQWDMVVNLLTKYGVVPKAAFPESYNSSNTYRVDMILTSKLREFAHKIRDLHANGYNVDKLRHLKVRMMEDVYRILAICLGEPPKRFDWTFRDRDGKYHQFLNLTPKKFYDEIIQYKAEETFSLVNDPRNPYRELYTVEYLGNICGGYPIRYVNIPIDEMKRLTIQVLRSGRPVWFGADVGKFSHYSLGILDNKVYDFELAFNIKFGLNKEQRLHYGDSSMTHAMVFTGVHIEDDKPIRWRVENSWGDDRGQKGYFVMSDDWFSDWVYQIVLEKKDAPKEYVDVLDQKPIALPAWDPMGSLAKI</sequence>
<dbReference type="PROSITE" id="PS00139">
    <property type="entry name" value="THIOL_PROTEASE_CYS"/>
    <property type="match status" value="1"/>
</dbReference>
<dbReference type="SUPFAM" id="SSF54001">
    <property type="entry name" value="Cysteine proteinases"/>
    <property type="match status" value="1"/>
</dbReference>
<dbReference type="InterPro" id="IPR004134">
    <property type="entry name" value="Peptidase_C1B"/>
</dbReference>
<evidence type="ECO:0000256" key="1">
    <source>
        <dbReference type="ARBA" id="ARBA00000423"/>
    </source>
</evidence>
<comment type="function">
    <text evidence="8">Has aminopeptidase activity, shortening substrate peptides sequentially by 1 amino acid. Has bleomycin hydrolase activity, which can protect the cell from the toxic effects of bleomycin. Has homocysteine-thiolactonase activity, protecting the cell against homocysteine toxicity.</text>
</comment>
<feature type="compositionally biased region" description="Low complexity" evidence="10">
    <location>
        <begin position="1"/>
        <end position="11"/>
    </location>
</feature>
<dbReference type="GO" id="GO:0004197">
    <property type="term" value="F:cysteine-type endopeptidase activity"/>
    <property type="evidence" value="ECO:0007669"/>
    <property type="project" value="UniProtKB-EC"/>
</dbReference>
<feature type="active site" evidence="9">
    <location>
        <position position="407"/>
    </location>
</feature>
<evidence type="ECO:0000256" key="5">
    <source>
        <dbReference type="ARBA" id="ARBA00022807"/>
    </source>
</evidence>
<dbReference type="FunFam" id="3.90.70.10:FF:000021">
    <property type="entry name" value="Bleomycin hydrolase"/>
    <property type="match status" value="1"/>
</dbReference>
<evidence type="ECO:0000256" key="7">
    <source>
        <dbReference type="ARBA" id="ARBA00026080"/>
    </source>
</evidence>
<dbReference type="EMBL" id="CAJVPS010001830">
    <property type="protein sequence ID" value="CAG8551696.1"/>
    <property type="molecule type" value="Genomic_DNA"/>
</dbReference>
<evidence type="ECO:0000313" key="11">
    <source>
        <dbReference type="EMBL" id="CAG8551696.1"/>
    </source>
</evidence>
<dbReference type="GO" id="GO:0070005">
    <property type="term" value="F:cysteine-type aminopeptidase activity"/>
    <property type="evidence" value="ECO:0007669"/>
    <property type="project" value="InterPro"/>
</dbReference>
<dbReference type="OrthoDB" id="2666448at2759"/>
<organism evidence="11 12">
    <name type="scientific">Ambispora leptoticha</name>
    <dbReference type="NCBI Taxonomy" id="144679"/>
    <lineage>
        <taxon>Eukaryota</taxon>
        <taxon>Fungi</taxon>
        <taxon>Fungi incertae sedis</taxon>
        <taxon>Mucoromycota</taxon>
        <taxon>Glomeromycotina</taxon>
        <taxon>Glomeromycetes</taxon>
        <taxon>Archaeosporales</taxon>
        <taxon>Ambisporaceae</taxon>
        <taxon>Ambispora</taxon>
    </lineage>
</organism>